<feature type="domain" description="Coenzyme Q-binding protein COQ10 START" evidence="1">
    <location>
        <begin position="13"/>
        <end position="134"/>
    </location>
</feature>
<gene>
    <name evidence="2" type="ORF">GTO89_01620</name>
</gene>
<dbReference type="SUPFAM" id="SSF55961">
    <property type="entry name" value="Bet v1-like"/>
    <property type="match status" value="1"/>
</dbReference>
<dbReference type="Pfam" id="PF03364">
    <property type="entry name" value="Polyketide_cyc"/>
    <property type="match status" value="1"/>
</dbReference>
<dbReference type="Proteomes" id="UP000471031">
    <property type="component" value="Unassembled WGS sequence"/>
</dbReference>
<dbReference type="InterPro" id="IPR005031">
    <property type="entry name" value="COQ10_START"/>
</dbReference>
<evidence type="ECO:0000313" key="2">
    <source>
        <dbReference type="EMBL" id="MZP41728.1"/>
    </source>
</evidence>
<name>A0A845L694_HELGE</name>
<dbReference type="AlphaFoldDB" id="A0A845L694"/>
<dbReference type="Gene3D" id="3.30.530.20">
    <property type="match status" value="1"/>
</dbReference>
<dbReference type="OrthoDB" id="9795669at2"/>
<keyword evidence="3" id="KW-1185">Reference proteome</keyword>
<comment type="caution">
    <text evidence="2">The sequence shown here is derived from an EMBL/GenBank/DDBJ whole genome shotgun (WGS) entry which is preliminary data.</text>
</comment>
<evidence type="ECO:0000259" key="1">
    <source>
        <dbReference type="Pfam" id="PF03364"/>
    </source>
</evidence>
<proteinExistence type="predicted"/>
<evidence type="ECO:0000313" key="3">
    <source>
        <dbReference type="Proteomes" id="UP000471031"/>
    </source>
</evidence>
<accession>A0A845L694</accession>
<dbReference type="CDD" id="cd08861">
    <property type="entry name" value="OtcD1_ARO-CYC_like"/>
    <property type="match status" value="1"/>
</dbReference>
<reference evidence="2 3" key="1">
    <citation type="submission" date="2020-01" db="EMBL/GenBank/DDBJ databases">
        <title>Whole genome sequence of Heliobacterium gestii DSM 11169.</title>
        <authorList>
            <person name="Kyndt J.A."/>
            <person name="Meyer T.E."/>
        </authorList>
    </citation>
    <scope>NUCLEOTIDE SEQUENCE [LARGE SCALE GENOMIC DNA]</scope>
    <source>
        <strain evidence="2 3">DSM 11169</strain>
    </source>
</reference>
<dbReference type="RefSeq" id="WP_161260300.1">
    <property type="nucleotide sequence ID" value="NZ_JAFBDC010000001.1"/>
</dbReference>
<protein>
    <submittedName>
        <fullName evidence="2">Cyclase</fullName>
    </submittedName>
</protein>
<dbReference type="EMBL" id="WXEX01000001">
    <property type="protein sequence ID" value="MZP41728.1"/>
    <property type="molecule type" value="Genomic_DNA"/>
</dbReference>
<sequence length="144" mass="16786">MPYVEESLWIGGSVRSVYALACRMEDYPLFMSDVRSVCVVERGEGYTVTDWETDADGRLFRWRERDDFLPDEGRIIYRQIEGDVKRFEGEWRFREQGEGCEVTLTVDFDLGIPMLAPLLHPILVKKVRENSRAMLFAIKEKVEG</sequence>
<organism evidence="2 3">
    <name type="scientific">Heliomicrobium gestii</name>
    <name type="common">Heliobacterium gestii</name>
    <dbReference type="NCBI Taxonomy" id="2699"/>
    <lineage>
        <taxon>Bacteria</taxon>
        <taxon>Bacillati</taxon>
        <taxon>Bacillota</taxon>
        <taxon>Clostridia</taxon>
        <taxon>Eubacteriales</taxon>
        <taxon>Heliobacteriaceae</taxon>
        <taxon>Heliomicrobium</taxon>
    </lineage>
</organism>
<dbReference type="InterPro" id="IPR023393">
    <property type="entry name" value="START-like_dom_sf"/>
</dbReference>